<evidence type="ECO:0000256" key="2">
    <source>
        <dbReference type="ARBA" id="ARBA00023125"/>
    </source>
</evidence>
<dbReference type="SUPFAM" id="SSF52540">
    <property type="entry name" value="P-loop containing nucleoside triphosphate hydrolases"/>
    <property type="match status" value="1"/>
</dbReference>
<dbReference type="SMART" id="SM00421">
    <property type="entry name" value="HTH_LUXR"/>
    <property type="match status" value="1"/>
</dbReference>
<reference evidence="6 7" key="1">
    <citation type="submission" date="2020-12" db="EMBL/GenBank/DDBJ databases">
        <title>FDA dAtabase for Regulatory Grade micrObial Sequences (FDA-ARGOS): Supporting development and validation of Infectious Disease Dx tests.</title>
        <authorList>
            <person name="Sproer C."/>
            <person name="Gronow S."/>
            <person name="Severitt S."/>
            <person name="Schroder I."/>
            <person name="Tallon L."/>
            <person name="Sadzewicz L."/>
            <person name="Zhao X."/>
            <person name="Boylan J."/>
            <person name="Ott S."/>
            <person name="Bowen H."/>
            <person name="Vavikolanu K."/>
            <person name="Mehta A."/>
            <person name="Aluvathingal J."/>
            <person name="Nadendla S."/>
            <person name="Lowell S."/>
            <person name="Myers T."/>
            <person name="Yan Y."/>
            <person name="Sichtig H."/>
        </authorList>
    </citation>
    <scope>NUCLEOTIDE SEQUENCE [LARGE SCALE GENOMIC DNA]</scope>
    <source>
        <strain evidence="6 7">FDAARGOS_909</strain>
    </source>
</reference>
<proteinExistence type="predicted"/>
<dbReference type="InterPro" id="IPR036388">
    <property type="entry name" value="WH-like_DNA-bd_sf"/>
</dbReference>
<dbReference type="GO" id="GO:0003677">
    <property type="term" value="F:DNA binding"/>
    <property type="evidence" value="ECO:0007669"/>
    <property type="project" value="UniProtKB-KW"/>
</dbReference>
<gene>
    <name evidence="6" type="ORF">I6G66_29820</name>
</gene>
<evidence type="ECO:0000313" key="7">
    <source>
        <dbReference type="Proteomes" id="UP000594778"/>
    </source>
</evidence>
<evidence type="ECO:0000259" key="5">
    <source>
        <dbReference type="PROSITE" id="PS50043"/>
    </source>
</evidence>
<dbReference type="RefSeq" id="WP_197955756.1">
    <property type="nucleotide sequence ID" value="NZ_CP065668.1"/>
</dbReference>
<dbReference type="InterPro" id="IPR041617">
    <property type="entry name" value="TPR_MalT"/>
</dbReference>
<dbReference type="InterPro" id="IPR000792">
    <property type="entry name" value="Tscrpt_reg_LuxR_C"/>
</dbReference>
<dbReference type="PANTHER" id="PTHR44688:SF16">
    <property type="entry name" value="DNA-BINDING TRANSCRIPTIONAL ACTIVATOR DEVR_DOSR"/>
    <property type="match status" value="1"/>
</dbReference>
<keyword evidence="2" id="KW-0238">DNA-binding</keyword>
<accession>A0A7T2VZL4</accession>
<dbReference type="GO" id="GO:0006355">
    <property type="term" value="P:regulation of DNA-templated transcription"/>
    <property type="evidence" value="ECO:0007669"/>
    <property type="project" value="InterPro"/>
</dbReference>
<sequence length="928" mass="100298">MQPPAPTHSSGPGPGSGYVPQAKLSPPRAAAAQVARLAVAARWPEALRARVVLVRAPAGFGKTTAMRQMRERLQAEGQATAWLTLDAADNDVSRFLQCLGAAVRTLGVGPSQGAGELSQALHALAGEGRSFALFIDDFEVLHNDAVLGLVRQLMEQLPERGRLVIGSRALPALGLGRLRTSGQLLEIDAALLRFSAAEAEEFFRLRGCPLPREALARLLDKTEGWIGALWLASLALERHGPHSDFIERFSGSERAVADYLAEDVLAQQPASVRDFLLRTSILRTLDAQVCQALVPRADGAAMLQALEQAHLFLVPLADEAQGGQGGHSWRYHSMFADFLRAQLLREQPGELTRLHLAASGWYESCGRPVPAIEHALEGGDLPHALSLLARHAEALMEQGRMRLLSRWFSAMPAPLMAREPLLQAVAAYADCFTRGPWQAQQRLDALRPRMAADPAAQALVMALQPLLLAMMDRVEEAAPLGRQALACLPSCRPFADSSLTNAMAYVVSVLGDAEEAHRLLDAARSTQAGSLFSRMYTEAMEGVLDLSGGRLRQAASRFRVALAATPRSASYNPTNGNAWAGVLHAGVLYETNDLDGADHLLNVYLPLARDVGLPDHVISSYRMRARIAFVRGDVDAAFGLLTELEYLGHERQLPRVTASARLEHARIFVLQGNRAAASEALERADDPGVWPRVERLRLPPHEVEDIAIARLRWGLHFGDCRAVRDAIAPLLADAQLRGRRHRSLKLQVLCALAEAGCGDMDAAAAMLAQPLRHGASEGFVRLMLDEGPLLAPVLQRVLSPSLSPSLTLSLTLSLSRRTEAAEPEAAAHAQRLLSALGEPAEPADTPELQAADAPQGLAPATALAEPLTRKELRVLELLASGYSNAAMAEKLFVSDSTVRTHLRSINLKLGARSRTQAVALARELRVLR</sequence>
<dbReference type="Gene3D" id="1.25.40.10">
    <property type="entry name" value="Tetratricopeptide repeat domain"/>
    <property type="match status" value="1"/>
</dbReference>
<dbReference type="AlphaFoldDB" id="A0A7T2VZL4"/>
<evidence type="ECO:0000313" key="6">
    <source>
        <dbReference type="EMBL" id="QPS08397.1"/>
    </source>
</evidence>
<dbReference type="InterPro" id="IPR011990">
    <property type="entry name" value="TPR-like_helical_dom_sf"/>
</dbReference>
<dbReference type="InterPro" id="IPR027417">
    <property type="entry name" value="P-loop_NTPase"/>
</dbReference>
<dbReference type="Gene3D" id="1.10.10.10">
    <property type="entry name" value="Winged helix-like DNA-binding domain superfamily/Winged helix DNA-binding domain"/>
    <property type="match status" value="1"/>
</dbReference>
<dbReference type="InterPro" id="IPR016032">
    <property type="entry name" value="Sig_transdc_resp-reg_C-effctor"/>
</dbReference>
<dbReference type="Proteomes" id="UP000594778">
    <property type="component" value="Chromosome"/>
</dbReference>
<dbReference type="SUPFAM" id="SSF46894">
    <property type="entry name" value="C-terminal effector domain of the bipartite response regulators"/>
    <property type="match status" value="1"/>
</dbReference>
<dbReference type="CDD" id="cd06170">
    <property type="entry name" value="LuxR_C_like"/>
    <property type="match status" value="1"/>
</dbReference>
<dbReference type="EMBL" id="CP065668">
    <property type="protein sequence ID" value="QPS08397.1"/>
    <property type="molecule type" value="Genomic_DNA"/>
</dbReference>
<dbReference type="Gene3D" id="3.40.50.300">
    <property type="entry name" value="P-loop containing nucleotide triphosphate hydrolases"/>
    <property type="match status" value="1"/>
</dbReference>
<feature type="region of interest" description="Disordered" evidence="4">
    <location>
        <begin position="1"/>
        <end position="24"/>
    </location>
</feature>
<dbReference type="PANTHER" id="PTHR44688">
    <property type="entry name" value="DNA-BINDING TRANSCRIPTIONAL ACTIVATOR DEVR_DOSR"/>
    <property type="match status" value="1"/>
</dbReference>
<evidence type="ECO:0000256" key="1">
    <source>
        <dbReference type="ARBA" id="ARBA00023015"/>
    </source>
</evidence>
<feature type="domain" description="HTH luxR-type" evidence="5">
    <location>
        <begin position="860"/>
        <end position="925"/>
    </location>
</feature>
<keyword evidence="3" id="KW-0804">Transcription</keyword>
<dbReference type="InterPro" id="IPR059106">
    <property type="entry name" value="WHD_MalT"/>
</dbReference>
<dbReference type="SUPFAM" id="SSF48452">
    <property type="entry name" value="TPR-like"/>
    <property type="match status" value="1"/>
</dbReference>
<keyword evidence="1" id="KW-0805">Transcription regulation</keyword>
<name>A0A7T2VZL4_DELAC</name>
<evidence type="ECO:0000256" key="3">
    <source>
        <dbReference type="ARBA" id="ARBA00023163"/>
    </source>
</evidence>
<dbReference type="PROSITE" id="PS50043">
    <property type="entry name" value="HTH_LUXR_2"/>
    <property type="match status" value="1"/>
</dbReference>
<organism evidence="6 7">
    <name type="scientific">Delftia acidovorans</name>
    <name type="common">Pseudomonas acidovorans</name>
    <name type="synonym">Comamonas acidovorans</name>
    <dbReference type="NCBI Taxonomy" id="80866"/>
    <lineage>
        <taxon>Bacteria</taxon>
        <taxon>Pseudomonadati</taxon>
        <taxon>Pseudomonadota</taxon>
        <taxon>Betaproteobacteria</taxon>
        <taxon>Burkholderiales</taxon>
        <taxon>Comamonadaceae</taxon>
        <taxon>Delftia</taxon>
    </lineage>
</organism>
<protein>
    <submittedName>
        <fullName evidence="6">Helix-turn-helix transcriptional regulator</fullName>
    </submittedName>
</protein>
<dbReference type="PRINTS" id="PR00038">
    <property type="entry name" value="HTHLUXR"/>
</dbReference>
<dbReference type="Pfam" id="PF17874">
    <property type="entry name" value="TPR_MalT"/>
    <property type="match status" value="1"/>
</dbReference>
<dbReference type="Pfam" id="PF25873">
    <property type="entry name" value="WHD_MalT"/>
    <property type="match status" value="1"/>
</dbReference>
<evidence type="ECO:0000256" key="4">
    <source>
        <dbReference type="SAM" id="MobiDB-lite"/>
    </source>
</evidence>
<dbReference type="Pfam" id="PF00196">
    <property type="entry name" value="GerE"/>
    <property type="match status" value="1"/>
</dbReference>